<dbReference type="AlphaFoldDB" id="A0A7J5BCG5"/>
<organism evidence="2 3">
    <name type="scientific">Gulosibacter chungangensis</name>
    <dbReference type="NCBI Taxonomy" id="979746"/>
    <lineage>
        <taxon>Bacteria</taxon>
        <taxon>Bacillati</taxon>
        <taxon>Actinomycetota</taxon>
        <taxon>Actinomycetes</taxon>
        <taxon>Micrococcales</taxon>
        <taxon>Microbacteriaceae</taxon>
        <taxon>Gulosibacter</taxon>
    </lineage>
</organism>
<protein>
    <submittedName>
        <fullName evidence="2">Uncharacterized protein</fullName>
    </submittedName>
</protein>
<gene>
    <name evidence="2" type="ORF">F8O05_08505</name>
</gene>
<feature type="transmembrane region" description="Helical" evidence="1">
    <location>
        <begin position="134"/>
        <end position="153"/>
    </location>
</feature>
<dbReference type="OrthoDB" id="5119466at2"/>
<name>A0A7J5BCG5_9MICO</name>
<keyword evidence="1" id="KW-1133">Transmembrane helix</keyword>
<evidence type="ECO:0000313" key="3">
    <source>
        <dbReference type="Proteomes" id="UP000433493"/>
    </source>
</evidence>
<proteinExistence type="predicted"/>
<accession>A0A7J5BCG5</accession>
<dbReference type="RefSeq" id="WP_158052297.1">
    <property type="nucleotide sequence ID" value="NZ_WBKB01000004.1"/>
</dbReference>
<evidence type="ECO:0000313" key="2">
    <source>
        <dbReference type="EMBL" id="KAB1643248.1"/>
    </source>
</evidence>
<sequence length="178" mass="18458">MANLRRVPTLVYLVLLVATVLTAASIGGAQWFEAAENQRVAAGGGANQQVGLAYAFFAGYIPVMVLLAAGITSGIFLAKRIRARQDAGLTPAGWGNRAGVSLGMLLLLFAIVSVVVWLLWFAVHLVLLRNYGSAIIGEAGMAGTFPTVLGLIFGPGMTGGLPAVLMTASAPTEEEENA</sequence>
<comment type="caution">
    <text evidence="2">The sequence shown here is derived from an EMBL/GenBank/DDBJ whole genome shotgun (WGS) entry which is preliminary data.</text>
</comment>
<feature type="transmembrane region" description="Helical" evidence="1">
    <location>
        <begin position="52"/>
        <end position="78"/>
    </location>
</feature>
<dbReference type="Proteomes" id="UP000433493">
    <property type="component" value="Unassembled WGS sequence"/>
</dbReference>
<evidence type="ECO:0000256" key="1">
    <source>
        <dbReference type="SAM" id="Phobius"/>
    </source>
</evidence>
<keyword evidence="1" id="KW-0472">Membrane</keyword>
<keyword evidence="1" id="KW-0812">Transmembrane</keyword>
<keyword evidence="3" id="KW-1185">Reference proteome</keyword>
<reference evidence="2 3" key="1">
    <citation type="submission" date="2019-09" db="EMBL/GenBank/DDBJ databases">
        <title>Phylogeny of genus Pseudoclavibacter and closely related genus.</title>
        <authorList>
            <person name="Li Y."/>
        </authorList>
    </citation>
    <scope>NUCLEOTIDE SEQUENCE [LARGE SCALE GENOMIC DNA]</scope>
    <source>
        <strain evidence="2 3">KCTC 13959</strain>
    </source>
</reference>
<dbReference type="EMBL" id="WBKB01000004">
    <property type="protein sequence ID" value="KAB1643248.1"/>
    <property type="molecule type" value="Genomic_DNA"/>
</dbReference>
<feature type="transmembrane region" description="Helical" evidence="1">
    <location>
        <begin position="99"/>
        <end position="122"/>
    </location>
</feature>
<feature type="transmembrane region" description="Helical" evidence="1">
    <location>
        <begin position="12"/>
        <end position="32"/>
    </location>
</feature>